<protein>
    <submittedName>
        <fullName evidence="7">C40 family peptidase</fullName>
    </submittedName>
</protein>
<comment type="similarity">
    <text evidence="1">Belongs to the peptidase C40 family.</text>
</comment>
<sequence length="258" mass="27999">MHIPFKAACGAASVTLVLGPGAAGAHAEEAHIRSEQVHGRLAPGVPQARRASPDGREAPRKARAVRGKALKGRAAKNKEGRARAVRQGRGTHRTLHTRGTRAGLNARMLAELQQAVREQRAKLVSSWEAKAEKAVRFALQQRGRPYVWGGTGASGYDCSGLVQQAWRNAGVAIPRVTTDQFAGVRTHVARTQLRPGDLIFFNRLAHVGMFLGGDRFVHSPRPGRTVTVEKLRGHYRTNFAGAVRPGWKKLPAIPTSLF</sequence>
<evidence type="ECO:0000259" key="6">
    <source>
        <dbReference type="PROSITE" id="PS51935"/>
    </source>
</evidence>
<feature type="compositionally biased region" description="Basic and acidic residues" evidence="5">
    <location>
        <begin position="29"/>
        <end position="38"/>
    </location>
</feature>
<dbReference type="Pfam" id="PF00877">
    <property type="entry name" value="NLPC_P60"/>
    <property type="match status" value="1"/>
</dbReference>
<dbReference type="EMBL" id="JAIBOA010000036">
    <property type="protein sequence ID" value="MBW8487543.1"/>
    <property type="molecule type" value="Genomic_DNA"/>
</dbReference>
<dbReference type="PANTHER" id="PTHR47359:SF3">
    <property type="entry name" value="NLP_P60 DOMAIN-CONTAINING PROTEIN-RELATED"/>
    <property type="match status" value="1"/>
</dbReference>
<evidence type="ECO:0000256" key="1">
    <source>
        <dbReference type="ARBA" id="ARBA00007074"/>
    </source>
</evidence>
<keyword evidence="8" id="KW-1185">Reference proteome</keyword>
<comment type="caution">
    <text evidence="7">The sequence shown here is derived from an EMBL/GenBank/DDBJ whole genome shotgun (WGS) entry which is preliminary data.</text>
</comment>
<evidence type="ECO:0000256" key="5">
    <source>
        <dbReference type="SAM" id="MobiDB-lite"/>
    </source>
</evidence>
<reference evidence="7 8" key="1">
    <citation type="submission" date="2021-07" db="EMBL/GenBank/DDBJ databases">
        <title>Actinomadura sp. PM05-2 isolated from lichen.</title>
        <authorList>
            <person name="Somphong A."/>
            <person name="Phongsopitanun W."/>
            <person name="Tanasupawat S."/>
            <person name="Peongsungnone V."/>
        </authorList>
    </citation>
    <scope>NUCLEOTIDE SEQUENCE [LARGE SCALE GENOMIC DNA]</scope>
    <source>
        <strain evidence="7 8">PM05-2</strain>
    </source>
</reference>
<keyword evidence="3" id="KW-0378">Hydrolase</keyword>
<evidence type="ECO:0000313" key="8">
    <source>
        <dbReference type="Proteomes" id="UP000774570"/>
    </source>
</evidence>
<feature type="compositionally biased region" description="Basic residues" evidence="5">
    <location>
        <begin position="61"/>
        <end position="75"/>
    </location>
</feature>
<dbReference type="PROSITE" id="PS51935">
    <property type="entry name" value="NLPC_P60"/>
    <property type="match status" value="1"/>
</dbReference>
<proteinExistence type="inferred from homology"/>
<feature type="compositionally biased region" description="Basic and acidic residues" evidence="5">
    <location>
        <begin position="51"/>
        <end position="60"/>
    </location>
</feature>
<feature type="region of interest" description="Disordered" evidence="5">
    <location>
        <begin position="29"/>
        <end position="97"/>
    </location>
</feature>
<feature type="domain" description="NlpC/P60" evidence="6">
    <location>
        <begin position="128"/>
        <end position="246"/>
    </location>
</feature>
<feature type="compositionally biased region" description="Basic residues" evidence="5">
    <location>
        <begin position="83"/>
        <end position="97"/>
    </location>
</feature>
<dbReference type="InterPro" id="IPR000064">
    <property type="entry name" value="NLP_P60_dom"/>
</dbReference>
<dbReference type="RefSeq" id="WP_220170780.1">
    <property type="nucleotide sequence ID" value="NZ_JAIBOA010000036.1"/>
</dbReference>
<keyword evidence="4" id="KW-0788">Thiol protease</keyword>
<evidence type="ECO:0000256" key="3">
    <source>
        <dbReference type="ARBA" id="ARBA00022801"/>
    </source>
</evidence>
<dbReference type="InterPro" id="IPR038765">
    <property type="entry name" value="Papain-like_cys_pep_sf"/>
</dbReference>
<dbReference type="Proteomes" id="UP000774570">
    <property type="component" value="Unassembled WGS sequence"/>
</dbReference>
<evidence type="ECO:0000256" key="2">
    <source>
        <dbReference type="ARBA" id="ARBA00022670"/>
    </source>
</evidence>
<gene>
    <name evidence="7" type="ORF">K1Y72_34675</name>
</gene>
<dbReference type="PANTHER" id="PTHR47359">
    <property type="entry name" value="PEPTIDOGLYCAN DL-ENDOPEPTIDASE CWLO"/>
    <property type="match status" value="1"/>
</dbReference>
<evidence type="ECO:0000256" key="4">
    <source>
        <dbReference type="ARBA" id="ARBA00022807"/>
    </source>
</evidence>
<keyword evidence="2" id="KW-0645">Protease</keyword>
<name>A0ABS7G4D0_9ACTN</name>
<accession>A0ABS7G4D0</accession>
<dbReference type="Gene3D" id="3.90.1720.10">
    <property type="entry name" value="endopeptidase domain like (from Nostoc punctiforme)"/>
    <property type="match status" value="1"/>
</dbReference>
<dbReference type="SUPFAM" id="SSF54001">
    <property type="entry name" value="Cysteine proteinases"/>
    <property type="match status" value="1"/>
</dbReference>
<organism evidence="7 8">
    <name type="scientific">Actinomadura parmotrematis</name>
    <dbReference type="NCBI Taxonomy" id="2864039"/>
    <lineage>
        <taxon>Bacteria</taxon>
        <taxon>Bacillati</taxon>
        <taxon>Actinomycetota</taxon>
        <taxon>Actinomycetes</taxon>
        <taxon>Streptosporangiales</taxon>
        <taxon>Thermomonosporaceae</taxon>
        <taxon>Actinomadura</taxon>
    </lineage>
</organism>
<dbReference type="InterPro" id="IPR051794">
    <property type="entry name" value="PG_Endopeptidase_C40"/>
</dbReference>
<evidence type="ECO:0000313" key="7">
    <source>
        <dbReference type="EMBL" id="MBW8487543.1"/>
    </source>
</evidence>